<dbReference type="RefSeq" id="WP_186554890.1">
    <property type="nucleotide sequence ID" value="NZ_JABWRE020000001.1"/>
</dbReference>
<dbReference type="Proteomes" id="UP000599879">
    <property type="component" value="Unassembled WGS sequence"/>
</dbReference>
<evidence type="ECO:0000313" key="2">
    <source>
        <dbReference type="EMBL" id="MBV4536853.1"/>
    </source>
</evidence>
<evidence type="ECO:0000313" key="1">
    <source>
        <dbReference type="EMBL" id="MBC3441337.1"/>
    </source>
</evidence>
<proteinExistence type="predicted"/>
<sequence length="78" mass="8287">MQQSYVLTIRDLFTVRQGAMVGDHAEVAILDGGIEIDRIKISGKIGPGGDGYHRKYDGGPGLSAKLLTKVGQITFAAI</sequence>
<reference evidence="2" key="3">
    <citation type="submission" date="2021-06" db="EMBL/GenBank/DDBJ databases">
        <title>Updating the genus Pseudomonas: Description of 43 new species and partition of the Pseudomonas putida group.</title>
        <authorList>
            <person name="Girard L."/>
            <person name="Lood C."/>
            <person name="Vandamme P."/>
            <person name="Rokni-Zadeh H."/>
            <person name="Van Noort V."/>
            <person name="Hofte M."/>
            <person name="Lavigne R."/>
            <person name="De Mot R."/>
        </authorList>
    </citation>
    <scope>NUCLEOTIDE SEQUENCE</scope>
    <source>
        <strain evidence="2">SWRI10</strain>
    </source>
</reference>
<accession>A0A923JUP5</accession>
<reference evidence="1" key="1">
    <citation type="journal article" date="2020" name="Microorganisms">
        <title>Reliable Identification of Environmental Pseudomonas Isolates Using the rpoD Gene.</title>
        <authorList>
            <consortium name="The Broad Institute Genome Sequencing Platform"/>
            <person name="Girard L."/>
            <person name="Lood C."/>
            <person name="Rokni-Zadeh H."/>
            <person name="van Noort V."/>
            <person name="Lavigne R."/>
            <person name="De Mot R."/>
        </authorList>
    </citation>
    <scope>NUCLEOTIDE SEQUENCE</scope>
    <source>
        <strain evidence="1">SWRI10</strain>
    </source>
</reference>
<name>A0A923JUP5_9PSED</name>
<dbReference type="AlphaFoldDB" id="A0A923JUP5"/>
<dbReference type="EMBL" id="JABWRE010000007">
    <property type="protein sequence ID" value="MBC3441337.1"/>
    <property type="molecule type" value="Genomic_DNA"/>
</dbReference>
<protein>
    <submittedName>
        <fullName evidence="1">Uncharacterized protein</fullName>
    </submittedName>
</protein>
<organism evidence="1">
    <name type="scientific">Pseudomonas urmiensis</name>
    <dbReference type="NCBI Taxonomy" id="2745493"/>
    <lineage>
        <taxon>Bacteria</taxon>
        <taxon>Pseudomonadati</taxon>
        <taxon>Pseudomonadota</taxon>
        <taxon>Gammaproteobacteria</taxon>
        <taxon>Pseudomonadales</taxon>
        <taxon>Pseudomonadaceae</taxon>
        <taxon>Pseudomonas</taxon>
    </lineage>
</organism>
<comment type="caution">
    <text evidence="1">The sequence shown here is derived from an EMBL/GenBank/DDBJ whole genome shotgun (WGS) entry which is preliminary data.</text>
</comment>
<dbReference type="EMBL" id="JABWRE020000001">
    <property type="protein sequence ID" value="MBV4536853.1"/>
    <property type="molecule type" value="Genomic_DNA"/>
</dbReference>
<reference evidence="1" key="2">
    <citation type="submission" date="2020-07" db="EMBL/GenBank/DDBJ databases">
        <authorList>
            <person name="Lood C."/>
            <person name="Girard L."/>
        </authorList>
    </citation>
    <scope>NUCLEOTIDE SEQUENCE</scope>
    <source>
        <strain evidence="1">SWRI10</strain>
    </source>
</reference>
<gene>
    <name evidence="2" type="ORF">HU737_012745</name>
    <name evidence="1" type="ORF">HU737_11630</name>
</gene>